<feature type="domain" description="Peptidase S54 rhomboid" evidence="8">
    <location>
        <begin position="70"/>
        <end position="213"/>
    </location>
</feature>
<feature type="transmembrane region" description="Helical" evidence="7">
    <location>
        <begin position="194"/>
        <end position="212"/>
    </location>
</feature>
<dbReference type="Proteomes" id="UP000030671">
    <property type="component" value="Unassembled WGS sequence"/>
</dbReference>
<dbReference type="Pfam" id="PF01694">
    <property type="entry name" value="Rhomboid"/>
    <property type="match status" value="1"/>
</dbReference>
<dbReference type="OrthoDB" id="418595at2759"/>
<dbReference type="RefSeq" id="XP_009543154.1">
    <property type="nucleotide sequence ID" value="XM_009544859.2"/>
</dbReference>
<keyword evidence="5 7" id="KW-1133">Transmembrane helix</keyword>
<proteinExistence type="inferred from homology"/>
<comment type="subcellular location">
    <subcellularLocation>
        <location evidence="1">Membrane</location>
        <topology evidence="1">Multi-pass membrane protein</topology>
    </subcellularLocation>
</comment>
<feature type="transmembrane region" description="Helical" evidence="7">
    <location>
        <begin position="137"/>
        <end position="156"/>
    </location>
</feature>
<keyword evidence="10" id="KW-1185">Reference proteome</keyword>
<dbReference type="GO" id="GO:0016020">
    <property type="term" value="C:membrane"/>
    <property type="evidence" value="ECO:0007669"/>
    <property type="project" value="UniProtKB-SubCell"/>
</dbReference>
<dbReference type="PANTHER" id="PTHR43731:SF14">
    <property type="entry name" value="PRESENILIN-ASSOCIATED RHOMBOID-LIKE PROTEIN, MITOCHONDRIAL"/>
    <property type="match status" value="1"/>
</dbReference>
<feature type="transmembrane region" description="Helical" evidence="7">
    <location>
        <begin position="20"/>
        <end position="42"/>
    </location>
</feature>
<dbReference type="GO" id="GO:0006465">
    <property type="term" value="P:signal peptide processing"/>
    <property type="evidence" value="ECO:0007669"/>
    <property type="project" value="TreeGrafter"/>
</dbReference>
<evidence type="ECO:0000256" key="7">
    <source>
        <dbReference type="SAM" id="Phobius"/>
    </source>
</evidence>
<evidence type="ECO:0000256" key="3">
    <source>
        <dbReference type="ARBA" id="ARBA00022692"/>
    </source>
</evidence>
<sequence>PHSGGPWRRFTQWLDRWPGVYVFSGIMALNIAVFSGWCYGSIKSAFEGNHKLTVWMFDNFTVSMRSITEGRPWTILTSCFSHKDFNHILFNGLTYYFMAPTVLRMLGNARFLALYLGGGILASTASAYWHARRGHNIPALGASGAISAIIAFYACVRPTATFLVFYVIPCPAWAVVAGLFLFDGYSAYNESRPGVDSAGHVGGLLAGMAYFLRLRLRRF</sequence>
<keyword evidence="4" id="KW-0378">Hydrolase</keyword>
<dbReference type="InterPro" id="IPR035952">
    <property type="entry name" value="Rhomboid-like_sf"/>
</dbReference>
<dbReference type="InParanoid" id="W4KES6"/>
<evidence type="ECO:0000256" key="6">
    <source>
        <dbReference type="ARBA" id="ARBA00023136"/>
    </source>
</evidence>
<dbReference type="PANTHER" id="PTHR43731">
    <property type="entry name" value="RHOMBOID PROTEASE"/>
    <property type="match status" value="1"/>
</dbReference>
<evidence type="ECO:0000256" key="5">
    <source>
        <dbReference type="ARBA" id="ARBA00022989"/>
    </source>
</evidence>
<dbReference type="Gene3D" id="1.20.1540.10">
    <property type="entry name" value="Rhomboid-like"/>
    <property type="match status" value="1"/>
</dbReference>
<dbReference type="HOGENOM" id="CLU_055068_7_2_1"/>
<gene>
    <name evidence="9" type="ORF">HETIRDRAFT_25560</name>
</gene>
<dbReference type="eggNOG" id="ENOG502SBH2">
    <property type="taxonomic scope" value="Eukaryota"/>
</dbReference>
<keyword evidence="3 7" id="KW-0812">Transmembrane</keyword>
<dbReference type="KEGG" id="hir:HETIRDRAFT_25560"/>
<evidence type="ECO:0000256" key="2">
    <source>
        <dbReference type="ARBA" id="ARBA00009045"/>
    </source>
</evidence>
<keyword evidence="6 7" id="KW-0472">Membrane</keyword>
<evidence type="ECO:0000313" key="9">
    <source>
        <dbReference type="EMBL" id="ETW84333.1"/>
    </source>
</evidence>
<dbReference type="STRING" id="747525.W4KES6"/>
<comment type="similarity">
    <text evidence="2">Belongs to the peptidase S54 family.</text>
</comment>
<dbReference type="GO" id="GO:0004252">
    <property type="term" value="F:serine-type endopeptidase activity"/>
    <property type="evidence" value="ECO:0007669"/>
    <property type="project" value="InterPro"/>
</dbReference>
<dbReference type="SUPFAM" id="SSF144091">
    <property type="entry name" value="Rhomboid-like"/>
    <property type="match status" value="1"/>
</dbReference>
<dbReference type="InterPro" id="IPR050925">
    <property type="entry name" value="Rhomboid_protease_S54"/>
</dbReference>
<organism evidence="9 10">
    <name type="scientific">Heterobasidion irregulare (strain TC 32-1)</name>
    <dbReference type="NCBI Taxonomy" id="747525"/>
    <lineage>
        <taxon>Eukaryota</taxon>
        <taxon>Fungi</taxon>
        <taxon>Dikarya</taxon>
        <taxon>Basidiomycota</taxon>
        <taxon>Agaricomycotina</taxon>
        <taxon>Agaricomycetes</taxon>
        <taxon>Russulales</taxon>
        <taxon>Bondarzewiaceae</taxon>
        <taxon>Heterobasidion</taxon>
        <taxon>Heterobasidion annosum species complex</taxon>
    </lineage>
</organism>
<dbReference type="GeneID" id="20669248"/>
<protein>
    <submittedName>
        <fullName evidence="9">Membrane-associated serine protease</fullName>
    </submittedName>
</protein>
<evidence type="ECO:0000259" key="8">
    <source>
        <dbReference type="Pfam" id="PF01694"/>
    </source>
</evidence>
<dbReference type="AlphaFoldDB" id="W4KES6"/>
<feature type="non-terminal residue" evidence="9">
    <location>
        <position position="1"/>
    </location>
</feature>
<feature type="non-terminal residue" evidence="9">
    <location>
        <position position="219"/>
    </location>
</feature>
<evidence type="ECO:0000256" key="4">
    <source>
        <dbReference type="ARBA" id="ARBA00022801"/>
    </source>
</evidence>
<evidence type="ECO:0000313" key="10">
    <source>
        <dbReference type="Proteomes" id="UP000030671"/>
    </source>
</evidence>
<evidence type="ECO:0000256" key="1">
    <source>
        <dbReference type="ARBA" id="ARBA00004141"/>
    </source>
</evidence>
<reference evidence="9 10" key="1">
    <citation type="journal article" date="2012" name="New Phytol.">
        <title>Insight into trade-off between wood decay and parasitism from the genome of a fungal forest pathogen.</title>
        <authorList>
            <person name="Olson A."/>
            <person name="Aerts A."/>
            <person name="Asiegbu F."/>
            <person name="Belbahri L."/>
            <person name="Bouzid O."/>
            <person name="Broberg A."/>
            <person name="Canback B."/>
            <person name="Coutinho P.M."/>
            <person name="Cullen D."/>
            <person name="Dalman K."/>
            <person name="Deflorio G."/>
            <person name="van Diepen L.T."/>
            <person name="Dunand C."/>
            <person name="Duplessis S."/>
            <person name="Durling M."/>
            <person name="Gonthier P."/>
            <person name="Grimwood J."/>
            <person name="Fossdal C.G."/>
            <person name="Hansson D."/>
            <person name="Henrissat B."/>
            <person name="Hietala A."/>
            <person name="Himmelstrand K."/>
            <person name="Hoffmeister D."/>
            <person name="Hogberg N."/>
            <person name="James T.Y."/>
            <person name="Karlsson M."/>
            <person name="Kohler A."/>
            <person name="Kues U."/>
            <person name="Lee Y.H."/>
            <person name="Lin Y.C."/>
            <person name="Lind M."/>
            <person name="Lindquist E."/>
            <person name="Lombard V."/>
            <person name="Lucas S."/>
            <person name="Lunden K."/>
            <person name="Morin E."/>
            <person name="Murat C."/>
            <person name="Park J."/>
            <person name="Raffaello T."/>
            <person name="Rouze P."/>
            <person name="Salamov A."/>
            <person name="Schmutz J."/>
            <person name="Solheim H."/>
            <person name="Stahlberg J."/>
            <person name="Velez H."/>
            <person name="de Vries R.P."/>
            <person name="Wiebenga A."/>
            <person name="Woodward S."/>
            <person name="Yakovlev I."/>
            <person name="Garbelotto M."/>
            <person name="Martin F."/>
            <person name="Grigoriev I.V."/>
            <person name="Stenlid J."/>
        </authorList>
    </citation>
    <scope>NUCLEOTIDE SEQUENCE [LARGE SCALE GENOMIC DNA]</scope>
    <source>
        <strain evidence="9 10">TC 32-1</strain>
    </source>
</reference>
<feature type="transmembrane region" description="Helical" evidence="7">
    <location>
        <begin position="112"/>
        <end position="131"/>
    </location>
</feature>
<accession>W4KES6</accession>
<keyword evidence="9" id="KW-0645">Protease</keyword>
<dbReference type="EMBL" id="KI925456">
    <property type="protein sequence ID" value="ETW84333.1"/>
    <property type="molecule type" value="Genomic_DNA"/>
</dbReference>
<dbReference type="InterPro" id="IPR022764">
    <property type="entry name" value="Peptidase_S54_rhomboid_dom"/>
</dbReference>
<feature type="transmembrane region" description="Helical" evidence="7">
    <location>
        <begin position="163"/>
        <end position="182"/>
    </location>
</feature>
<name>W4KES6_HETIT</name>